<gene>
    <name evidence="1" type="ORF">ACFPMF_16135</name>
</gene>
<evidence type="ECO:0008006" key="3">
    <source>
        <dbReference type="Google" id="ProtNLM"/>
    </source>
</evidence>
<sequence length="447" mass="47989">MATLAGFPYFEIQFTKEGIVFQPEEVTDLINLLSESQITDLLVLSHGWNNDMEEARSLYQRLGTLFAAEIAKRPELVERKFAIAAVLWPSKKFAEEDLIAGGGAASLTTAAPTDVLINQLRELQNFFDGDESTAIVQQAIDKVDQFGADLNAPRKYVALIQQLIAKASPEKEGEPEDFSASHVNKNDPTDLLNRLSDVRLANSTDFIGDSTGLSGSSTTTDFNAGGGAGGLFDLSGLTNGARNLLNFATYYQMKDRAGKVGVLGLNPILKRIKQTLPNCKLHLIGHSFGARVVTAATAGPDTISTVPIDTLSLLQAAFSHYGFAENYEDGKDGFFRSVLTQRKVKGPILISQTHNDKAVGVAYAIASRIAGQIGAFLGDPNDLFGGLGANGAQKTPASSTQFNLDFGSVYSFQINTLYNLNADNCIMDHSDICHPQVANAIVSSIAT</sequence>
<accession>A0ABW0IEM6</accession>
<evidence type="ECO:0000313" key="2">
    <source>
        <dbReference type="Proteomes" id="UP001596106"/>
    </source>
</evidence>
<dbReference type="SUPFAM" id="SSF53474">
    <property type="entry name" value="alpha/beta-Hydrolases"/>
    <property type="match status" value="1"/>
</dbReference>
<proteinExistence type="predicted"/>
<protein>
    <recommendedName>
        <fullName evidence="3">Alpha/beta hydrolase</fullName>
    </recommendedName>
</protein>
<keyword evidence="2" id="KW-1185">Reference proteome</keyword>
<organism evidence="1 2">
    <name type="scientific">Larkinella bovis</name>
    <dbReference type="NCBI Taxonomy" id="683041"/>
    <lineage>
        <taxon>Bacteria</taxon>
        <taxon>Pseudomonadati</taxon>
        <taxon>Bacteroidota</taxon>
        <taxon>Cytophagia</taxon>
        <taxon>Cytophagales</taxon>
        <taxon>Spirosomataceae</taxon>
        <taxon>Larkinella</taxon>
    </lineage>
</organism>
<dbReference type="RefSeq" id="WP_379846970.1">
    <property type="nucleotide sequence ID" value="NZ_JBHSMA010000004.1"/>
</dbReference>
<comment type="caution">
    <text evidence="1">The sequence shown here is derived from an EMBL/GenBank/DDBJ whole genome shotgun (WGS) entry which is preliminary data.</text>
</comment>
<evidence type="ECO:0000313" key="1">
    <source>
        <dbReference type="EMBL" id="MFC5410851.1"/>
    </source>
</evidence>
<reference evidence="2" key="1">
    <citation type="journal article" date="2019" name="Int. J. Syst. Evol. Microbiol.">
        <title>The Global Catalogue of Microorganisms (GCM) 10K type strain sequencing project: providing services to taxonomists for standard genome sequencing and annotation.</title>
        <authorList>
            <consortium name="The Broad Institute Genomics Platform"/>
            <consortium name="The Broad Institute Genome Sequencing Center for Infectious Disease"/>
            <person name="Wu L."/>
            <person name="Ma J."/>
        </authorList>
    </citation>
    <scope>NUCLEOTIDE SEQUENCE [LARGE SCALE GENOMIC DNA]</scope>
    <source>
        <strain evidence="2">CCUG 55250</strain>
    </source>
</reference>
<dbReference type="EMBL" id="JBHSMA010000004">
    <property type="protein sequence ID" value="MFC5410851.1"/>
    <property type="molecule type" value="Genomic_DNA"/>
</dbReference>
<name>A0ABW0IEM6_9BACT</name>
<dbReference type="Proteomes" id="UP001596106">
    <property type="component" value="Unassembled WGS sequence"/>
</dbReference>
<dbReference type="InterPro" id="IPR029058">
    <property type="entry name" value="AB_hydrolase_fold"/>
</dbReference>